<protein>
    <submittedName>
        <fullName evidence="3">IS110 family transposase</fullName>
    </submittedName>
</protein>
<name>A0ABW1ELL4_9BACT</name>
<feature type="domain" description="Transposase IS116/IS110/IS902 C-terminal" evidence="2">
    <location>
        <begin position="229"/>
        <end position="305"/>
    </location>
</feature>
<evidence type="ECO:0000259" key="2">
    <source>
        <dbReference type="Pfam" id="PF02371"/>
    </source>
</evidence>
<evidence type="ECO:0000259" key="1">
    <source>
        <dbReference type="Pfam" id="PF01548"/>
    </source>
</evidence>
<dbReference type="Pfam" id="PF02371">
    <property type="entry name" value="Transposase_20"/>
    <property type="match status" value="1"/>
</dbReference>
<dbReference type="PANTHER" id="PTHR33055">
    <property type="entry name" value="TRANSPOSASE FOR INSERTION SEQUENCE ELEMENT IS1111A"/>
    <property type="match status" value="1"/>
</dbReference>
<dbReference type="InterPro" id="IPR002525">
    <property type="entry name" value="Transp_IS110-like_N"/>
</dbReference>
<reference evidence="4" key="1">
    <citation type="journal article" date="2019" name="Int. J. Syst. Evol. Microbiol.">
        <title>The Global Catalogue of Microorganisms (GCM) 10K type strain sequencing project: providing services to taxonomists for standard genome sequencing and annotation.</title>
        <authorList>
            <consortium name="The Broad Institute Genomics Platform"/>
            <consortium name="The Broad Institute Genome Sequencing Center for Infectious Disease"/>
            <person name="Wu L."/>
            <person name="Ma J."/>
        </authorList>
    </citation>
    <scope>NUCLEOTIDE SEQUENCE [LARGE SCALE GENOMIC DNA]</scope>
    <source>
        <strain evidence="4">JCM 4087</strain>
    </source>
</reference>
<dbReference type="NCBIfam" id="NF033542">
    <property type="entry name" value="transpos_IS110"/>
    <property type="match status" value="1"/>
</dbReference>
<gene>
    <name evidence="3" type="ORF">ACFPT7_22675</name>
</gene>
<accession>A0ABW1ELL4</accession>
<dbReference type="Pfam" id="PF01548">
    <property type="entry name" value="DEDD_Tnp_IS110"/>
    <property type="match status" value="1"/>
</dbReference>
<comment type="caution">
    <text evidence="3">The sequence shown here is derived from an EMBL/GenBank/DDBJ whole genome shotgun (WGS) entry which is preliminary data.</text>
</comment>
<evidence type="ECO:0000313" key="4">
    <source>
        <dbReference type="Proteomes" id="UP001596091"/>
    </source>
</evidence>
<feature type="domain" description="Transposase IS110-like N-terminal" evidence="1">
    <location>
        <begin position="23"/>
        <end position="164"/>
    </location>
</feature>
<keyword evidence="4" id="KW-1185">Reference proteome</keyword>
<dbReference type="InterPro" id="IPR047650">
    <property type="entry name" value="Transpos_IS110"/>
</dbReference>
<dbReference type="Proteomes" id="UP001596091">
    <property type="component" value="Unassembled WGS sequence"/>
</dbReference>
<sequence length="361" mass="40372">MKKPTQHLIAEVPRKRGQVELTIGIDLGDVWSHYCTVNQQGEVIDRGRFRTTPKAIDKWFVDVPHARVAMEAGVHSIWISEQLQELGHEVIVANVRELRAISHSDRKSDQVDAEKLARYARLDPNILRPIAHRTVEQQQALTLIRARALMVRLRTAAINAVRGLTKACGYRMPASATPCFAQRSMAAMPPGLGQALGPVLQQIAEMTLKIKQYDRQIQQLGQTEYPETQALLKVHGIGHLTALTFVLTLGSKERFKRSRDVGCYLGLRPMRSQSGEHDPQLGITHAGNAYLRSLLIECANHILRPQGKDSALRQWGLHLAARGGKQARNKAVVAVARKLAVLLHRLWITQEPYMPFYATAA</sequence>
<dbReference type="EMBL" id="JBHSPH010000012">
    <property type="protein sequence ID" value="MFC5865129.1"/>
    <property type="molecule type" value="Genomic_DNA"/>
</dbReference>
<dbReference type="InterPro" id="IPR003346">
    <property type="entry name" value="Transposase_20"/>
</dbReference>
<organism evidence="3 4">
    <name type="scientific">Acidicapsa dinghuensis</name>
    <dbReference type="NCBI Taxonomy" id="2218256"/>
    <lineage>
        <taxon>Bacteria</taxon>
        <taxon>Pseudomonadati</taxon>
        <taxon>Acidobacteriota</taxon>
        <taxon>Terriglobia</taxon>
        <taxon>Terriglobales</taxon>
        <taxon>Acidobacteriaceae</taxon>
        <taxon>Acidicapsa</taxon>
    </lineage>
</organism>
<dbReference type="PANTHER" id="PTHR33055:SF3">
    <property type="entry name" value="PUTATIVE TRANSPOSASE FOR IS117-RELATED"/>
    <property type="match status" value="1"/>
</dbReference>
<proteinExistence type="predicted"/>
<dbReference type="RefSeq" id="WP_263342623.1">
    <property type="nucleotide sequence ID" value="NZ_JAGSYH010000016.1"/>
</dbReference>
<evidence type="ECO:0000313" key="3">
    <source>
        <dbReference type="EMBL" id="MFC5865129.1"/>
    </source>
</evidence>